<accession>A0A9P5VK99</accession>
<protein>
    <recommendedName>
        <fullName evidence="11">Sphingomyelin synthase-like domain-containing protein</fullName>
    </recommendedName>
</protein>
<reference evidence="12" key="1">
    <citation type="journal article" date="2020" name="Fungal Divers.">
        <title>Resolving the Mortierellaceae phylogeny through synthesis of multi-gene phylogenetics and phylogenomics.</title>
        <authorList>
            <person name="Vandepol N."/>
            <person name="Liber J."/>
            <person name="Desiro A."/>
            <person name="Na H."/>
            <person name="Kennedy M."/>
            <person name="Barry K."/>
            <person name="Grigoriev I.V."/>
            <person name="Miller A.N."/>
            <person name="O'Donnell K."/>
            <person name="Stajich J.E."/>
            <person name="Bonito G."/>
        </authorList>
    </citation>
    <scope>NUCLEOTIDE SEQUENCE</scope>
    <source>
        <strain evidence="12">NVP1</strain>
    </source>
</reference>
<sequence length="456" mass="51513">MASNEQLESLGSKESLNIIADDERRNRNSNMTMVPQTTTDLGPSPLSNIVDMSGSKAPSTNNSSDKARGVFSRFFNSELGRFLVSIVYFAVICIFMAFCNQFSDHRWIKTSYQDVLLEDRGFDIFPAQKDITPANIFVMTSVVFTLIGMALICPTWTARLIVLRRVMWVVGTLSVYRALTLSVTTLPTPKKGCSPATKTGFWDMFWIALQMIPGTVQACTDDIFSGHTTFMVTCAIQWRLYCKNKWVTYFSYCYITVGLYFVVATRLHYTVDVVLAIFITYAVWSLYIAMIDVVMEKEYFGLQRQNEKYLVFGDSASLKDIDTEETITTAKDTSFAGQRARLNKRMNRMRGAGIGYDRSEHDRVAFVPMQYNTWLTGAVRWCDGLDLRMRQSSSGTGDCTRWEELIITHRSLNASSSSNTHSHKGHDNQASHDDTPVMLESVRVASHDEIPASKAQ</sequence>
<evidence type="ECO:0000256" key="7">
    <source>
        <dbReference type="ARBA" id="ARBA00023098"/>
    </source>
</evidence>
<evidence type="ECO:0000256" key="10">
    <source>
        <dbReference type="SAM" id="Phobius"/>
    </source>
</evidence>
<feature type="compositionally biased region" description="Basic and acidic residues" evidence="9">
    <location>
        <begin position="425"/>
        <end position="434"/>
    </location>
</feature>
<evidence type="ECO:0000256" key="4">
    <source>
        <dbReference type="ARBA" id="ARBA00022692"/>
    </source>
</evidence>
<proteinExistence type="inferred from homology"/>
<evidence type="ECO:0000256" key="6">
    <source>
        <dbReference type="ARBA" id="ARBA00022989"/>
    </source>
</evidence>
<feature type="region of interest" description="Disordered" evidence="9">
    <location>
        <begin position="414"/>
        <end position="434"/>
    </location>
</feature>
<dbReference type="InterPro" id="IPR045221">
    <property type="entry name" value="Sphingomyelin_synth-like"/>
</dbReference>
<dbReference type="InterPro" id="IPR025749">
    <property type="entry name" value="Sphingomyelin_synth-like_dom"/>
</dbReference>
<dbReference type="GO" id="GO:0046513">
    <property type="term" value="P:ceramide biosynthetic process"/>
    <property type="evidence" value="ECO:0007669"/>
    <property type="project" value="TreeGrafter"/>
</dbReference>
<keyword evidence="13" id="KW-1185">Reference proteome</keyword>
<keyword evidence="5" id="KW-0746">Sphingolipid metabolism</keyword>
<keyword evidence="6 10" id="KW-1133">Transmembrane helix</keyword>
<feature type="transmembrane region" description="Helical" evidence="10">
    <location>
        <begin position="246"/>
        <end position="267"/>
    </location>
</feature>
<evidence type="ECO:0000313" key="13">
    <source>
        <dbReference type="Proteomes" id="UP000696485"/>
    </source>
</evidence>
<dbReference type="AlphaFoldDB" id="A0A9P5VK99"/>
<keyword evidence="3" id="KW-0808">Transferase</keyword>
<keyword evidence="7" id="KW-0443">Lipid metabolism</keyword>
<evidence type="ECO:0000256" key="2">
    <source>
        <dbReference type="ARBA" id="ARBA00005441"/>
    </source>
</evidence>
<evidence type="ECO:0000259" key="11">
    <source>
        <dbReference type="Pfam" id="PF14360"/>
    </source>
</evidence>
<comment type="similarity">
    <text evidence="2">Belongs to the sphingomyelin synthase family.</text>
</comment>
<evidence type="ECO:0000256" key="3">
    <source>
        <dbReference type="ARBA" id="ARBA00022679"/>
    </source>
</evidence>
<feature type="transmembrane region" description="Helical" evidence="10">
    <location>
        <begin position="273"/>
        <end position="295"/>
    </location>
</feature>
<dbReference type="Proteomes" id="UP000696485">
    <property type="component" value="Unassembled WGS sequence"/>
</dbReference>
<evidence type="ECO:0000313" key="12">
    <source>
        <dbReference type="EMBL" id="KAF9328535.1"/>
    </source>
</evidence>
<comment type="caution">
    <text evidence="12">The sequence shown here is derived from an EMBL/GenBank/DDBJ whole genome shotgun (WGS) entry which is preliminary data.</text>
</comment>
<evidence type="ECO:0000256" key="5">
    <source>
        <dbReference type="ARBA" id="ARBA00022919"/>
    </source>
</evidence>
<keyword evidence="4 10" id="KW-0812">Transmembrane</keyword>
<evidence type="ECO:0000256" key="8">
    <source>
        <dbReference type="ARBA" id="ARBA00023136"/>
    </source>
</evidence>
<keyword evidence="8 10" id="KW-0472">Membrane</keyword>
<dbReference type="Pfam" id="PF14360">
    <property type="entry name" value="PAP2_C"/>
    <property type="match status" value="1"/>
</dbReference>
<dbReference type="PANTHER" id="PTHR21290:SF25">
    <property type="entry name" value="SPHINGOMYELIN SYNTHASE-RELATED PROTEIN 1"/>
    <property type="match status" value="1"/>
</dbReference>
<evidence type="ECO:0000256" key="1">
    <source>
        <dbReference type="ARBA" id="ARBA00004141"/>
    </source>
</evidence>
<dbReference type="GO" id="GO:0005789">
    <property type="term" value="C:endoplasmic reticulum membrane"/>
    <property type="evidence" value="ECO:0007669"/>
    <property type="project" value="TreeGrafter"/>
</dbReference>
<dbReference type="GO" id="GO:0005886">
    <property type="term" value="C:plasma membrane"/>
    <property type="evidence" value="ECO:0007669"/>
    <property type="project" value="TreeGrafter"/>
</dbReference>
<name>A0A9P5VK99_9FUNG</name>
<dbReference type="GO" id="GO:0000139">
    <property type="term" value="C:Golgi membrane"/>
    <property type="evidence" value="ECO:0007669"/>
    <property type="project" value="TreeGrafter"/>
</dbReference>
<dbReference type="GO" id="GO:0047493">
    <property type="term" value="F:ceramide cholinephosphotransferase activity"/>
    <property type="evidence" value="ECO:0007669"/>
    <property type="project" value="TreeGrafter"/>
</dbReference>
<feature type="transmembrane region" description="Helical" evidence="10">
    <location>
        <begin position="82"/>
        <end position="103"/>
    </location>
</feature>
<feature type="domain" description="Sphingomyelin synthase-like" evidence="11">
    <location>
        <begin position="219"/>
        <end position="287"/>
    </location>
</feature>
<feature type="region of interest" description="Disordered" evidence="9">
    <location>
        <begin position="18"/>
        <end position="45"/>
    </location>
</feature>
<dbReference type="PANTHER" id="PTHR21290">
    <property type="entry name" value="SPHINGOMYELIN SYNTHETASE"/>
    <property type="match status" value="1"/>
</dbReference>
<comment type="subcellular location">
    <subcellularLocation>
        <location evidence="1">Membrane</location>
        <topology evidence="1">Multi-pass membrane protein</topology>
    </subcellularLocation>
</comment>
<dbReference type="GO" id="GO:0033188">
    <property type="term" value="F:sphingomyelin synthase activity"/>
    <property type="evidence" value="ECO:0007669"/>
    <property type="project" value="TreeGrafter"/>
</dbReference>
<feature type="transmembrane region" description="Helical" evidence="10">
    <location>
        <begin position="136"/>
        <end position="158"/>
    </location>
</feature>
<evidence type="ECO:0000256" key="9">
    <source>
        <dbReference type="SAM" id="MobiDB-lite"/>
    </source>
</evidence>
<organism evidence="12 13">
    <name type="scientific">Podila minutissima</name>
    <dbReference type="NCBI Taxonomy" id="64525"/>
    <lineage>
        <taxon>Eukaryota</taxon>
        <taxon>Fungi</taxon>
        <taxon>Fungi incertae sedis</taxon>
        <taxon>Mucoromycota</taxon>
        <taxon>Mortierellomycotina</taxon>
        <taxon>Mortierellomycetes</taxon>
        <taxon>Mortierellales</taxon>
        <taxon>Mortierellaceae</taxon>
        <taxon>Podila</taxon>
    </lineage>
</organism>
<gene>
    <name evidence="12" type="ORF">BG006_008296</name>
</gene>
<dbReference type="EMBL" id="JAAAUY010000555">
    <property type="protein sequence ID" value="KAF9328535.1"/>
    <property type="molecule type" value="Genomic_DNA"/>
</dbReference>
<feature type="compositionally biased region" description="Polar residues" evidence="9">
    <location>
        <begin position="28"/>
        <end position="45"/>
    </location>
</feature>